<keyword evidence="1" id="KW-0408">Iron</keyword>
<dbReference type="AlphaFoldDB" id="A0A9D5R8E0"/>
<evidence type="ECO:0000313" key="4">
    <source>
        <dbReference type="Proteomes" id="UP000806542"/>
    </source>
</evidence>
<protein>
    <submittedName>
        <fullName evidence="3">Ferrous iron transport protein A</fullName>
    </submittedName>
</protein>
<organism evidence="3 4">
    <name type="scientific">Ructibacterium gallinarum</name>
    <dbReference type="NCBI Taxonomy" id="2779355"/>
    <lineage>
        <taxon>Bacteria</taxon>
        <taxon>Bacillati</taxon>
        <taxon>Bacillota</taxon>
        <taxon>Clostridia</taxon>
        <taxon>Eubacteriales</taxon>
        <taxon>Oscillospiraceae</taxon>
        <taxon>Ructibacterium</taxon>
    </lineage>
</organism>
<dbReference type="Proteomes" id="UP000806542">
    <property type="component" value="Unassembled WGS sequence"/>
</dbReference>
<proteinExistence type="predicted"/>
<dbReference type="InterPro" id="IPR008988">
    <property type="entry name" value="Transcriptional_repressor_C"/>
</dbReference>
<accession>A0A9D5R8E0</accession>
<dbReference type="EMBL" id="JADCKB010000008">
    <property type="protein sequence ID" value="MBE5039880.1"/>
    <property type="molecule type" value="Genomic_DNA"/>
</dbReference>
<dbReference type="SMART" id="SM00899">
    <property type="entry name" value="FeoA"/>
    <property type="match status" value="1"/>
</dbReference>
<comment type="caution">
    <text evidence="3">The sequence shown here is derived from an EMBL/GenBank/DDBJ whole genome shotgun (WGS) entry which is preliminary data.</text>
</comment>
<dbReference type="RefSeq" id="WP_226392429.1">
    <property type="nucleotide sequence ID" value="NZ_JADCKB010000008.1"/>
</dbReference>
<dbReference type="SUPFAM" id="SSF50037">
    <property type="entry name" value="C-terminal domain of transcriptional repressors"/>
    <property type="match status" value="1"/>
</dbReference>
<feature type="domain" description="Ferrous iron transporter FeoA-like" evidence="2">
    <location>
        <begin position="1"/>
        <end position="69"/>
    </location>
</feature>
<sequence>MPLSMAQMGENKTILKITGRDDIRQHLYHLGFAEGETVVVVSNRGGNLIVHVKDARIAIDRAMANRILV</sequence>
<dbReference type="PANTHER" id="PTHR43151:SF1">
    <property type="entry name" value="SSR2333 PROTEIN"/>
    <property type="match status" value="1"/>
</dbReference>
<keyword evidence="4" id="KW-1185">Reference proteome</keyword>
<gene>
    <name evidence="3" type="ORF">INF28_05305</name>
</gene>
<dbReference type="InterPro" id="IPR007167">
    <property type="entry name" value="Fe-transptr_FeoA-like"/>
</dbReference>
<evidence type="ECO:0000259" key="2">
    <source>
        <dbReference type="SMART" id="SM00899"/>
    </source>
</evidence>
<evidence type="ECO:0000313" key="3">
    <source>
        <dbReference type="EMBL" id="MBE5039880.1"/>
    </source>
</evidence>
<dbReference type="Gene3D" id="2.30.30.90">
    <property type="match status" value="1"/>
</dbReference>
<reference evidence="3" key="1">
    <citation type="submission" date="2020-10" db="EMBL/GenBank/DDBJ databases">
        <title>ChiBAC.</title>
        <authorList>
            <person name="Zenner C."/>
            <person name="Hitch T.C.A."/>
            <person name="Clavel T."/>
        </authorList>
    </citation>
    <scope>NUCLEOTIDE SEQUENCE</scope>
    <source>
        <strain evidence="3">DSM 107454</strain>
    </source>
</reference>
<evidence type="ECO:0000256" key="1">
    <source>
        <dbReference type="ARBA" id="ARBA00023004"/>
    </source>
</evidence>
<dbReference type="InterPro" id="IPR038157">
    <property type="entry name" value="FeoA_core_dom"/>
</dbReference>
<dbReference type="Pfam" id="PF04023">
    <property type="entry name" value="FeoA"/>
    <property type="match status" value="1"/>
</dbReference>
<name>A0A9D5R8E0_9FIRM</name>
<dbReference type="PANTHER" id="PTHR43151">
    <property type="entry name" value="FEOA FAMILY PROTEIN"/>
    <property type="match status" value="1"/>
</dbReference>
<dbReference type="InterPro" id="IPR053184">
    <property type="entry name" value="FeoA-like"/>
</dbReference>
<dbReference type="GO" id="GO:0046914">
    <property type="term" value="F:transition metal ion binding"/>
    <property type="evidence" value="ECO:0007669"/>
    <property type="project" value="InterPro"/>
</dbReference>